<keyword evidence="7" id="KW-0408">Iron</keyword>
<gene>
    <name evidence="13" type="ORF">IFM89_039196</name>
</gene>
<evidence type="ECO:0000256" key="2">
    <source>
        <dbReference type="ARBA" id="ARBA00004141"/>
    </source>
</evidence>
<dbReference type="GO" id="GO:0046872">
    <property type="term" value="F:metal ion binding"/>
    <property type="evidence" value="ECO:0007669"/>
    <property type="project" value="UniProtKB-KW"/>
</dbReference>
<organism evidence="13 14">
    <name type="scientific">Coptis chinensis</name>
    <dbReference type="NCBI Taxonomy" id="261450"/>
    <lineage>
        <taxon>Eukaryota</taxon>
        <taxon>Viridiplantae</taxon>
        <taxon>Streptophyta</taxon>
        <taxon>Embryophyta</taxon>
        <taxon>Tracheophyta</taxon>
        <taxon>Spermatophyta</taxon>
        <taxon>Magnoliopsida</taxon>
        <taxon>Ranunculales</taxon>
        <taxon>Ranunculaceae</taxon>
        <taxon>Coptidoideae</taxon>
        <taxon>Coptis</taxon>
    </lineage>
</organism>
<keyword evidence="8" id="KW-0350">Heme biosynthesis</keyword>
<dbReference type="GO" id="GO:0016653">
    <property type="term" value="F:oxidoreductase activity, acting on NAD(P)H, heme protein as acceptor"/>
    <property type="evidence" value="ECO:0007669"/>
    <property type="project" value="TreeGrafter"/>
</dbReference>
<comment type="catalytic activity">
    <reaction evidence="11">
        <text>Fe(II)-heme o + 2 A + H2O = Fe(II)-heme a + 2 AH2</text>
        <dbReference type="Rhea" id="RHEA:63388"/>
        <dbReference type="ChEBI" id="CHEBI:13193"/>
        <dbReference type="ChEBI" id="CHEBI:15377"/>
        <dbReference type="ChEBI" id="CHEBI:17499"/>
        <dbReference type="ChEBI" id="CHEBI:60530"/>
        <dbReference type="ChEBI" id="CHEBI:61715"/>
        <dbReference type="EC" id="1.17.99.9"/>
    </reaction>
    <physiologicalReaction direction="left-to-right" evidence="11">
        <dbReference type="Rhea" id="RHEA:63389"/>
    </physiologicalReaction>
</comment>
<evidence type="ECO:0000256" key="1">
    <source>
        <dbReference type="ARBA" id="ARBA00001970"/>
    </source>
</evidence>
<evidence type="ECO:0000256" key="3">
    <source>
        <dbReference type="ARBA" id="ARBA00022692"/>
    </source>
</evidence>
<dbReference type="OrthoDB" id="1726137at2759"/>
<evidence type="ECO:0000256" key="5">
    <source>
        <dbReference type="ARBA" id="ARBA00022989"/>
    </source>
</evidence>
<dbReference type="InterPro" id="IPR053709">
    <property type="entry name" value="eRP_eS24_sf"/>
</dbReference>
<dbReference type="AlphaFoldDB" id="A0A835M381"/>
<evidence type="ECO:0000256" key="4">
    <source>
        <dbReference type="ARBA" id="ARBA00022723"/>
    </source>
</evidence>
<dbReference type="Proteomes" id="UP000631114">
    <property type="component" value="Unassembled WGS sequence"/>
</dbReference>
<comment type="subcellular location">
    <subcellularLocation>
        <location evidence="2">Membrane</location>
        <topology evidence="2">Multi-pass membrane protein</topology>
    </subcellularLocation>
</comment>
<evidence type="ECO:0000256" key="6">
    <source>
        <dbReference type="ARBA" id="ARBA00023002"/>
    </source>
</evidence>
<comment type="cofactor">
    <cofactor evidence="1">
        <name>heme b</name>
        <dbReference type="ChEBI" id="CHEBI:60344"/>
    </cofactor>
</comment>
<reference evidence="13 14" key="1">
    <citation type="submission" date="2020-10" db="EMBL/GenBank/DDBJ databases">
        <title>The Coptis chinensis genome and diversification of protoberbering-type alkaloids.</title>
        <authorList>
            <person name="Wang B."/>
            <person name="Shu S."/>
            <person name="Song C."/>
            <person name="Liu Y."/>
        </authorList>
    </citation>
    <scope>NUCLEOTIDE SEQUENCE [LARGE SCALE GENOMIC DNA]</scope>
    <source>
        <strain evidence="13">HL-2020</strain>
        <tissue evidence="13">Leaf</tissue>
    </source>
</reference>
<keyword evidence="14" id="KW-1185">Reference proteome</keyword>
<feature type="region of interest" description="Disordered" evidence="12">
    <location>
        <begin position="268"/>
        <end position="296"/>
    </location>
</feature>
<evidence type="ECO:0000256" key="8">
    <source>
        <dbReference type="ARBA" id="ARBA00023133"/>
    </source>
</evidence>
<dbReference type="Pfam" id="PF02628">
    <property type="entry name" value="COX15-CtaA"/>
    <property type="match status" value="1"/>
</dbReference>
<keyword evidence="6" id="KW-0560">Oxidoreductase</keyword>
<dbReference type="PANTHER" id="PTHR23289:SF2">
    <property type="entry name" value="CYTOCHROME C OXIDASE ASSEMBLY PROTEIN COX15 HOMOLOG"/>
    <property type="match status" value="1"/>
</dbReference>
<evidence type="ECO:0000313" key="14">
    <source>
        <dbReference type="Proteomes" id="UP000631114"/>
    </source>
</evidence>
<protein>
    <submittedName>
        <fullName evidence="13">Uncharacterized protein</fullName>
    </submittedName>
</protein>
<evidence type="ECO:0000256" key="11">
    <source>
        <dbReference type="ARBA" id="ARBA00048044"/>
    </source>
</evidence>
<dbReference type="InterPro" id="IPR023754">
    <property type="entry name" value="HemeA_Synthase_type2"/>
</dbReference>
<name>A0A835M381_9MAGN</name>
<comment type="pathway">
    <text evidence="10">Porphyrin-containing compound metabolism; heme A biosynthesis; heme A from heme O: step 1/1.</text>
</comment>
<dbReference type="GO" id="GO:0006784">
    <property type="term" value="P:heme A biosynthetic process"/>
    <property type="evidence" value="ECO:0007669"/>
    <property type="project" value="InterPro"/>
</dbReference>
<comment type="caution">
    <text evidence="13">The sequence shown here is derived from an EMBL/GenBank/DDBJ whole genome shotgun (WGS) entry which is preliminary data.</text>
</comment>
<dbReference type="GO" id="GO:0005743">
    <property type="term" value="C:mitochondrial inner membrane"/>
    <property type="evidence" value="ECO:0007669"/>
    <property type="project" value="TreeGrafter"/>
</dbReference>
<evidence type="ECO:0000256" key="12">
    <source>
        <dbReference type="SAM" id="MobiDB-lite"/>
    </source>
</evidence>
<dbReference type="EMBL" id="JADFTS010000004">
    <property type="protein sequence ID" value="KAF9612369.1"/>
    <property type="molecule type" value="Genomic_DNA"/>
</dbReference>
<proteinExistence type="predicted"/>
<evidence type="ECO:0000313" key="13">
    <source>
        <dbReference type="EMBL" id="KAF9612369.1"/>
    </source>
</evidence>
<keyword evidence="5" id="KW-1133">Transmembrane helix</keyword>
<keyword evidence="9" id="KW-0472">Membrane</keyword>
<sequence length="384" mass="43441">MLSPPGCYTLTIDAGFTSAAIFVSIYEEIMDLLRAVIIGTPGTPYHDELPTDFFLREAYLIAYGTVIWCLQPKVRALIVEGWRSTLYGHRSLNKGFPSRLSRNISTMTTISSSSKEGSKMLITAVLDGMTRLTRSGLSMTDWKFTSSLPPSVRGIVGYITVRLGVRLSALFALGAGQGLIGWWMVKSGLEEPESEYVQPRESHYRLAAHLTSAFAIYCGLLWNGLSVVRPEPPAGSMAWVRGAAKLQRLVVLKGCRRLCWFKLQTPNSNRNQTPKTPHSKLQIDHPTPASHSDISRHRKLEEDRVWNVVEQYRISVYGLKLLEFFMQRPSHIFVSQNGLDTKVEKSRKQLKERKNRAKKIHGVKKTKADLCQGWKEEVKWMIKM</sequence>
<evidence type="ECO:0000256" key="10">
    <source>
        <dbReference type="ARBA" id="ARBA00044501"/>
    </source>
</evidence>
<keyword evidence="4" id="KW-0479">Metal-binding</keyword>
<dbReference type="Gene3D" id="3.30.70.3370">
    <property type="match status" value="1"/>
</dbReference>
<accession>A0A835M381</accession>
<evidence type="ECO:0000256" key="9">
    <source>
        <dbReference type="ARBA" id="ARBA00023136"/>
    </source>
</evidence>
<dbReference type="InterPro" id="IPR003780">
    <property type="entry name" value="COX15/CtaA_fam"/>
</dbReference>
<dbReference type="GO" id="GO:0120547">
    <property type="term" value="F:heme A synthase activity"/>
    <property type="evidence" value="ECO:0007669"/>
    <property type="project" value="UniProtKB-EC"/>
</dbReference>
<dbReference type="PANTHER" id="PTHR23289">
    <property type="entry name" value="CYTOCHROME C OXIDASE ASSEMBLY PROTEIN COX15"/>
    <property type="match status" value="1"/>
</dbReference>
<evidence type="ECO:0000256" key="7">
    <source>
        <dbReference type="ARBA" id="ARBA00023004"/>
    </source>
</evidence>
<keyword evidence="3" id="KW-0812">Transmembrane</keyword>